<name>A0A381KZX9_LACDL</name>
<dbReference type="InterPro" id="IPR036388">
    <property type="entry name" value="WH-like_DNA-bd_sf"/>
</dbReference>
<reference evidence="2 3" key="2">
    <citation type="submission" date="2021-12" db="EMBL/GenBank/DDBJ databases">
        <title>Antimicrobial susceptibility of Lactobacillus delbrueckii subsp. lactis obtained from milk products and other habitats.</title>
        <authorList>
            <person name="Shani N."/>
        </authorList>
    </citation>
    <scope>NUCLEOTIDE SEQUENCE [LARGE SCALE GENOMIC DNA]</scope>
    <source>
        <strain evidence="2 3">FAM 21755</strain>
    </source>
</reference>
<dbReference type="EMBL" id="CP031023">
    <property type="protein sequence ID" value="AZA16995.1"/>
    <property type="molecule type" value="Genomic_DNA"/>
</dbReference>
<evidence type="ECO:0000313" key="2">
    <source>
        <dbReference type="EMBL" id="MCD5562869.1"/>
    </source>
</evidence>
<dbReference type="Gene3D" id="1.10.10.10">
    <property type="entry name" value="Winged helix-like DNA-binding domain superfamily/Winged helix DNA-binding domain"/>
    <property type="match status" value="1"/>
</dbReference>
<reference evidence="1" key="1">
    <citation type="submission" date="2018-07" db="EMBL/GenBank/DDBJ databases">
        <authorList>
            <person name="Somerville V."/>
        </authorList>
    </citation>
    <scope>NUCLEOTIDE SEQUENCE</scope>
    <source>
        <strain evidence="1">NWC_2_2</strain>
    </source>
</reference>
<dbReference type="Gene3D" id="3.30.565.60">
    <property type="match status" value="1"/>
</dbReference>
<proteinExistence type="predicted"/>
<dbReference type="Pfam" id="PF13749">
    <property type="entry name" value="HATPase_c_4"/>
    <property type="match status" value="1"/>
</dbReference>
<dbReference type="InterPro" id="IPR036390">
    <property type="entry name" value="WH_DNA-bd_sf"/>
</dbReference>
<dbReference type="Proteomes" id="UP001200334">
    <property type="component" value="Unassembled WGS sequence"/>
</dbReference>
<sequence length="299" mass="34280">MFEKYLDCESLLAENQDLTFDYFEKWAKREIGLENFSQDILRILNLYDDDLGYNQVAELLSDQNSFPGIELIHFGDSINVITKRATFDHESVLKELDDTVNVFLDYYSYEEISGMTRKKVFRIPEEAFRETVANALMHRTWDIPAQIRVMMFDDRIEVTSPGVLPAGLSEEEYSRGNISILRNPILGNIFYRLHIVETLGTGILRIQEAYKDSERKPIFEAFANSVKVTLPVQGQVEMTSVEGLAYDTLSKNILKPIGEITDALPYSRSKVSRILKDLIAKNLVVKVGNGRGTRYKKRT</sequence>
<protein>
    <submittedName>
        <fullName evidence="1">Transcriptional regulator</fullName>
    </submittedName>
</protein>
<dbReference type="RefSeq" id="WP_016396088.1">
    <property type="nucleotide sequence ID" value="NZ_CP046131.1"/>
</dbReference>
<gene>
    <name evidence="1" type="ORF">DQL93_11470</name>
    <name evidence="2" type="ORF">LOB85_01625</name>
</gene>
<organism evidence="1">
    <name type="scientific">Lactobacillus delbrueckii subsp. lactis</name>
    <dbReference type="NCBI Taxonomy" id="29397"/>
    <lineage>
        <taxon>Bacteria</taxon>
        <taxon>Bacillati</taxon>
        <taxon>Bacillota</taxon>
        <taxon>Bacilli</taxon>
        <taxon>Lactobacillales</taxon>
        <taxon>Lactobacillaceae</taxon>
        <taxon>Lactobacillus</taxon>
    </lineage>
</organism>
<dbReference type="PANTHER" id="PTHR30595:SF6">
    <property type="entry name" value="SCHLAFEN ALBA-2 DOMAIN-CONTAINING PROTEIN"/>
    <property type="match status" value="1"/>
</dbReference>
<evidence type="ECO:0000313" key="1">
    <source>
        <dbReference type="EMBL" id="AZA16995.1"/>
    </source>
</evidence>
<dbReference type="InterPro" id="IPR038475">
    <property type="entry name" value="RecG_C_sf"/>
</dbReference>
<dbReference type="EMBL" id="JAJNUY010000004">
    <property type="protein sequence ID" value="MCD5562869.1"/>
    <property type="molecule type" value="Genomic_DNA"/>
</dbReference>
<accession>A0A381KZX9</accession>
<dbReference type="PANTHER" id="PTHR30595">
    <property type="entry name" value="GLPR-RELATED TRANSCRIPTIONAL REPRESSOR"/>
    <property type="match status" value="1"/>
</dbReference>
<evidence type="ECO:0000313" key="3">
    <source>
        <dbReference type="Proteomes" id="UP001200334"/>
    </source>
</evidence>
<dbReference type="SUPFAM" id="SSF46785">
    <property type="entry name" value="Winged helix' DNA-binding domain"/>
    <property type="match status" value="1"/>
</dbReference>
<dbReference type="AlphaFoldDB" id="A0A381KZX9"/>